<name>A0A4U3LUL3_9ACTN</name>
<comment type="caution">
    <text evidence="1">The sequence shown here is derived from an EMBL/GenBank/DDBJ whole genome shotgun (WGS) entry which is preliminary data.</text>
</comment>
<accession>A0A4U3LUL3</accession>
<gene>
    <name evidence="1" type="ORF">FDA38_14045</name>
</gene>
<dbReference type="AlphaFoldDB" id="A0A4U3LUL3"/>
<dbReference type="OrthoDB" id="5185159at2"/>
<dbReference type="RefSeq" id="WP_137254478.1">
    <property type="nucleotide sequence ID" value="NZ_JBHSPQ010000001.1"/>
</dbReference>
<proteinExistence type="predicted"/>
<dbReference type="EMBL" id="SZPZ01000002">
    <property type="protein sequence ID" value="TKK79520.1"/>
    <property type="molecule type" value="Genomic_DNA"/>
</dbReference>
<reference evidence="1 2" key="1">
    <citation type="submission" date="2019-04" db="EMBL/GenBank/DDBJ databases">
        <title>Kribbella sp. NEAU-THZ 27 nov., a novel actinomycete isolated from soil.</title>
        <authorList>
            <person name="Duan L."/>
        </authorList>
    </citation>
    <scope>NUCLEOTIDE SEQUENCE [LARGE SCALE GENOMIC DNA]</scope>
    <source>
        <strain evidence="2">NEAU-THZ27</strain>
    </source>
</reference>
<dbReference type="Proteomes" id="UP000305836">
    <property type="component" value="Unassembled WGS sequence"/>
</dbReference>
<evidence type="ECO:0000313" key="2">
    <source>
        <dbReference type="Proteomes" id="UP000305836"/>
    </source>
</evidence>
<sequence>MTDEQASSTAGSPTFEDLAKVATTADLARCLQRLHRAKGQPSLRELENWGLGHGRPLRKSTLSDALTGKQRPSQQLMLNFLHALEVRDEQAVAPWLEALERTPTATSRPRSYAERDLGSVPAHRFFVEFDNVDEISRLIKNSKEQVWLLGTTLSMHVPYLEEPLRRAISEGRNVRIMLIRPGGAAMQMSVLRAGPDGLGMQEQEERLSTSLAILRRLATLGTRLEVRLIDYLAPYTLYGYDPGLEEGMIEMRLGSFHGQHHLRPTFRIERMRDPAWFEYFYEQFVSMWTVAEPYDLEVEGSALRARAQ</sequence>
<protein>
    <submittedName>
        <fullName evidence="1">Uncharacterized protein</fullName>
    </submittedName>
</protein>
<evidence type="ECO:0000313" key="1">
    <source>
        <dbReference type="EMBL" id="TKK79520.1"/>
    </source>
</evidence>
<keyword evidence="2" id="KW-1185">Reference proteome</keyword>
<organism evidence="1 2">
    <name type="scientific">Kribbella jiaozuonensis</name>
    <dbReference type="NCBI Taxonomy" id="2575441"/>
    <lineage>
        <taxon>Bacteria</taxon>
        <taxon>Bacillati</taxon>
        <taxon>Actinomycetota</taxon>
        <taxon>Actinomycetes</taxon>
        <taxon>Propionibacteriales</taxon>
        <taxon>Kribbellaceae</taxon>
        <taxon>Kribbella</taxon>
    </lineage>
</organism>